<feature type="transmembrane region" description="Helical" evidence="1">
    <location>
        <begin position="127"/>
        <end position="148"/>
    </location>
</feature>
<name>A0A1M6E9V5_9FIRM</name>
<dbReference type="RefSeq" id="WP_073993158.1">
    <property type="nucleotide sequence ID" value="NZ_FQYT01000007.1"/>
</dbReference>
<feature type="transmembrane region" description="Helical" evidence="1">
    <location>
        <begin position="168"/>
        <end position="186"/>
    </location>
</feature>
<dbReference type="AlphaFoldDB" id="A0A1M6E9V5"/>
<organism evidence="2 3">
    <name type="scientific">Parasporobacterium paucivorans DSM 15970</name>
    <dbReference type="NCBI Taxonomy" id="1122934"/>
    <lineage>
        <taxon>Bacteria</taxon>
        <taxon>Bacillati</taxon>
        <taxon>Bacillota</taxon>
        <taxon>Clostridia</taxon>
        <taxon>Lachnospirales</taxon>
        <taxon>Lachnospiraceae</taxon>
        <taxon>Parasporobacterium</taxon>
    </lineage>
</organism>
<keyword evidence="1" id="KW-0812">Transmembrane</keyword>
<dbReference type="Proteomes" id="UP000184342">
    <property type="component" value="Unassembled WGS sequence"/>
</dbReference>
<feature type="transmembrane region" description="Helical" evidence="1">
    <location>
        <begin position="242"/>
        <end position="260"/>
    </location>
</feature>
<dbReference type="STRING" id="1122934.SAMN02745691_00902"/>
<proteinExistence type="predicted"/>
<dbReference type="EMBL" id="FQYT01000007">
    <property type="protein sequence ID" value="SHI82235.1"/>
    <property type="molecule type" value="Genomic_DNA"/>
</dbReference>
<feature type="transmembrane region" description="Helical" evidence="1">
    <location>
        <begin position="32"/>
        <end position="55"/>
    </location>
</feature>
<feature type="transmembrane region" description="Helical" evidence="1">
    <location>
        <begin position="198"/>
        <end position="213"/>
    </location>
</feature>
<accession>A0A1M6E9V5</accession>
<keyword evidence="1" id="KW-0472">Membrane</keyword>
<feature type="transmembrane region" description="Helical" evidence="1">
    <location>
        <begin position="375"/>
        <end position="404"/>
    </location>
</feature>
<feature type="transmembrane region" description="Helical" evidence="1">
    <location>
        <begin position="7"/>
        <end position="26"/>
    </location>
</feature>
<evidence type="ECO:0000313" key="3">
    <source>
        <dbReference type="Proteomes" id="UP000184342"/>
    </source>
</evidence>
<feature type="transmembrane region" description="Helical" evidence="1">
    <location>
        <begin position="219"/>
        <end position="235"/>
    </location>
</feature>
<sequence length="417" mass="47730">MKIKVNKYCLLLFLMIVLELDCFYLINRYTTYFLGVSYIDWLFLFRIGLVVYTFINHRSEFTTSTLLKALPFGALLLMISSSIAGYLTYGQSIFSGILAQRDWISCMLLFYPIYIWIKRKKITVRQVVNTLVVFAVIYILICSVQYLLIDRVTFLYTNINQRYGGHRLRLSSCFLAIISGFLVDNLIGSYGKRKDKKIFLLVLMGYFFLLAVVTKGRMATLAMVGSITICLLLRRASVSKKIVSIVVVLIGFFVVINSQIGMDALDIVFGSGTGLSADTISVRNVEKEYYLDMVTQSPMLLILGYGYPSTAEIAQSISSPTIGYWTYYTTDVGLVGNLFCYGLLGILWFIILYRDIFVKGWRIHKQTTRTCYLQFFLIDIIGCFSLWPLCFNFSIALPILMAMLDYESNFILEKDKE</sequence>
<evidence type="ECO:0008006" key="4">
    <source>
        <dbReference type="Google" id="ProtNLM"/>
    </source>
</evidence>
<evidence type="ECO:0000256" key="1">
    <source>
        <dbReference type="SAM" id="Phobius"/>
    </source>
</evidence>
<gene>
    <name evidence="2" type="ORF">SAMN02745691_00902</name>
</gene>
<protein>
    <recommendedName>
        <fullName evidence="4">O-antigen ligase like membrane protein</fullName>
    </recommendedName>
</protein>
<feature type="transmembrane region" description="Helical" evidence="1">
    <location>
        <begin position="93"/>
        <end position="115"/>
    </location>
</feature>
<keyword evidence="1" id="KW-1133">Transmembrane helix</keyword>
<feature type="transmembrane region" description="Helical" evidence="1">
    <location>
        <begin position="67"/>
        <end position="87"/>
    </location>
</feature>
<feature type="transmembrane region" description="Helical" evidence="1">
    <location>
        <begin position="334"/>
        <end position="354"/>
    </location>
</feature>
<keyword evidence="3" id="KW-1185">Reference proteome</keyword>
<dbReference type="OrthoDB" id="1934312at2"/>
<evidence type="ECO:0000313" key="2">
    <source>
        <dbReference type="EMBL" id="SHI82235.1"/>
    </source>
</evidence>
<reference evidence="2 3" key="1">
    <citation type="submission" date="2016-11" db="EMBL/GenBank/DDBJ databases">
        <authorList>
            <person name="Jaros S."/>
            <person name="Januszkiewicz K."/>
            <person name="Wedrychowicz H."/>
        </authorList>
    </citation>
    <scope>NUCLEOTIDE SEQUENCE [LARGE SCALE GENOMIC DNA]</scope>
    <source>
        <strain evidence="2 3">DSM 15970</strain>
    </source>
</reference>